<organism evidence="1 2">
    <name type="scientific">Entomophthora muscae</name>
    <dbReference type="NCBI Taxonomy" id="34485"/>
    <lineage>
        <taxon>Eukaryota</taxon>
        <taxon>Fungi</taxon>
        <taxon>Fungi incertae sedis</taxon>
        <taxon>Zoopagomycota</taxon>
        <taxon>Entomophthoromycotina</taxon>
        <taxon>Entomophthoromycetes</taxon>
        <taxon>Entomophthorales</taxon>
        <taxon>Entomophthoraceae</taxon>
        <taxon>Entomophthora</taxon>
    </lineage>
</organism>
<accession>A0ACC2S3U2</accession>
<name>A0ACC2S3U2_9FUNG</name>
<evidence type="ECO:0000313" key="1">
    <source>
        <dbReference type="EMBL" id="KAJ9056953.1"/>
    </source>
</evidence>
<dbReference type="EMBL" id="QTSX02005843">
    <property type="protein sequence ID" value="KAJ9056953.1"/>
    <property type="molecule type" value="Genomic_DNA"/>
</dbReference>
<gene>
    <name evidence="1" type="ORF">DSO57_1027148</name>
</gene>
<dbReference type="Proteomes" id="UP001165960">
    <property type="component" value="Unassembled WGS sequence"/>
</dbReference>
<evidence type="ECO:0000313" key="2">
    <source>
        <dbReference type="Proteomes" id="UP001165960"/>
    </source>
</evidence>
<keyword evidence="2" id="KW-1185">Reference proteome</keyword>
<protein>
    <submittedName>
        <fullName evidence="1">Uncharacterized protein</fullName>
    </submittedName>
</protein>
<comment type="caution">
    <text evidence="1">The sequence shown here is derived from an EMBL/GenBank/DDBJ whole genome shotgun (WGS) entry which is preliminary data.</text>
</comment>
<reference evidence="1" key="1">
    <citation type="submission" date="2022-04" db="EMBL/GenBank/DDBJ databases">
        <title>Genome of the entomopathogenic fungus Entomophthora muscae.</title>
        <authorList>
            <person name="Elya C."/>
            <person name="Lovett B.R."/>
            <person name="Lee E."/>
            <person name="Macias A.M."/>
            <person name="Hajek A.E."/>
            <person name="De Bivort B.L."/>
            <person name="Kasson M.T."/>
            <person name="De Fine Licht H.H."/>
            <person name="Stajich J.E."/>
        </authorList>
    </citation>
    <scope>NUCLEOTIDE SEQUENCE</scope>
    <source>
        <strain evidence="1">Berkeley</strain>
    </source>
</reference>
<sequence length="57" mass="6304">MKTASYYLTISVTAKGSDNILKSCSLVFLFLGATFWPGPRTWRQFFPAPPAASGRTF</sequence>
<proteinExistence type="predicted"/>